<reference evidence="1 2" key="1">
    <citation type="submission" date="2016-10" db="EMBL/GenBank/DDBJ databases">
        <authorList>
            <person name="de Groot N.N."/>
        </authorList>
    </citation>
    <scope>NUCLEOTIDE SEQUENCE [LARGE SCALE GENOMIC DNA]</scope>
    <source>
        <strain evidence="1 2">DSM 12271</strain>
    </source>
</reference>
<evidence type="ECO:0000313" key="2">
    <source>
        <dbReference type="Proteomes" id="UP000198619"/>
    </source>
</evidence>
<name>A0A1I0YWY0_9CLOT</name>
<accession>A0A1I0YWY0</accession>
<dbReference type="AlphaFoldDB" id="A0A1I0YWY0"/>
<keyword evidence="2" id="KW-1185">Reference proteome</keyword>
<dbReference type="EMBL" id="FOKI01000015">
    <property type="protein sequence ID" value="SFB16738.1"/>
    <property type="molecule type" value="Genomic_DNA"/>
</dbReference>
<protein>
    <submittedName>
        <fullName evidence="1">Uncharacterized protein</fullName>
    </submittedName>
</protein>
<sequence>MKRLLYCLNCKKIFPHQDNCPYCNNDKVKNLDIATSVNVIGTKLKGKVLRIKDNSVSLLITNPDTKDKYIKDYTSEKLKKIL</sequence>
<evidence type="ECO:0000313" key="1">
    <source>
        <dbReference type="EMBL" id="SFB16738.1"/>
    </source>
</evidence>
<dbReference type="RefSeq" id="WP_090041286.1">
    <property type="nucleotide sequence ID" value="NZ_FOKI01000015.1"/>
</dbReference>
<dbReference type="Proteomes" id="UP000198619">
    <property type="component" value="Unassembled WGS sequence"/>
</dbReference>
<proteinExistence type="predicted"/>
<dbReference type="OrthoDB" id="1912932at2"/>
<gene>
    <name evidence="1" type="ORF">SAMN04488528_101524</name>
</gene>
<organism evidence="1 2">
    <name type="scientific">Clostridium frigidicarnis</name>
    <dbReference type="NCBI Taxonomy" id="84698"/>
    <lineage>
        <taxon>Bacteria</taxon>
        <taxon>Bacillati</taxon>
        <taxon>Bacillota</taxon>
        <taxon>Clostridia</taxon>
        <taxon>Eubacteriales</taxon>
        <taxon>Clostridiaceae</taxon>
        <taxon>Clostridium</taxon>
    </lineage>
</organism>